<keyword evidence="4 12" id="KW-0227">DNA damage</keyword>
<comment type="caution">
    <text evidence="14">The sequence shown here is derived from an EMBL/GenBank/DDBJ whole genome shotgun (WGS) entry which is preliminary data.</text>
</comment>
<dbReference type="NCBIfam" id="TIGR01083">
    <property type="entry name" value="nth"/>
    <property type="match status" value="1"/>
</dbReference>
<evidence type="ECO:0000256" key="3">
    <source>
        <dbReference type="ARBA" id="ARBA00022723"/>
    </source>
</evidence>
<comment type="catalytic activity">
    <reaction evidence="12">
        <text>2'-deoxyribonucleotide-(2'-deoxyribose 5'-phosphate)-2'-deoxyribonucleotide-DNA = a 3'-end 2'-deoxyribonucleotide-(2,3-dehydro-2,3-deoxyribose 5'-phosphate)-DNA + a 5'-end 5'-phospho-2'-deoxyribonucleoside-DNA + H(+)</text>
        <dbReference type="Rhea" id="RHEA:66592"/>
        <dbReference type="Rhea" id="RHEA-COMP:13180"/>
        <dbReference type="Rhea" id="RHEA-COMP:16897"/>
        <dbReference type="Rhea" id="RHEA-COMP:17067"/>
        <dbReference type="ChEBI" id="CHEBI:15378"/>
        <dbReference type="ChEBI" id="CHEBI:136412"/>
        <dbReference type="ChEBI" id="CHEBI:157695"/>
        <dbReference type="ChEBI" id="CHEBI:167181"/>
        <dbReference type="EC" id="4.2.99.18"/>
    </reaction>
</comment>
<dbReference type="AlphaFoldDB" id="X0PUK6"/>
<evidence type="ECO:0000256" key="11">
    <source>
        <dbReference type="ARBA" id="ARBA00023295"/>
    </source>
</evidence>
<sequence>MLSKTKTLWAIHQMMAEFPDAVGALHSRSPFELLIAVILSAQATDVSVNKVTPKLFERFPDPASLAAASIAEIETYIHSIGLYHNKAKHLKACAQALIDRFDGQVPNNRADLVTLPGVGRKTANVVMGDAFGQPAIAVDTHVQRVAKRLRIVKQSASVLEVEQALMDRIPKDEWVKAHHTIIFFGRYQCMARNPKCPTCPLLTICAEGQKRMGAKNE</sequence>
<dbReference type="GO" id="GO:0051539">
    <property type="term" value="F:4 iron, 4 sulfur cluster binding"/>
    <property type="evidence" value="ECO:0007669"/>
    <property type="project" value="UniProtKB-UniRule"/>
</dbReference>
<comment type="function">
    <text evidence="12">DNA repair enzyme that has both DNA N-glycosylase activity and AP-lyase activity. The DNA N-glycosylase activity releases various damaged pyrimidines from DNA by cleaving the N-glycosidic bond, leaving an AP (apurinic/apyrimidinic) site. The AP-lyase activity cleaves the phosphodiester bond 3' to the AP site by a beta-elimination, leaving a 3'-terminal unsaturated sugar and a product with a terminal 5'-phosphate.</text>
</comment>
<comment type="cofactor">
    <cofactor evidence="12">
        <name>[4Fe-4S] cluster</name>
        <dbReference type="ChEBI" id="CHEBI:49883"/>
    </cofactor>
    <text evidence="12">Binds 1 [4Fe-4S] cluster.</text>
</comment>
<keyword evidence="15" id="KW-1185">Reference proteome</keyword>
<dbReference type="Gene3D" id="1.10.340.30">
    <property type="entry name" value="Hypothetical protein, domain 2"/>
    <property type="match status" value="1"/>
</dbReference>
<protein>
    <recommendedName>
        <fullName evidence="12">Endonuclease III</fullName>
        <ecNumber evidence="12">4.2.99.18</ecNumber>
    </recommendedName>
    <alternativeName>
        <fullName evidence="12">DNA-(apurinic or apyrimidinic site) lyase</fullName>
    </alternativeName>
</protein>
<keyword evidence="9 12" id="KW-0234">DNA repair</keyword>
<keyword evidence="5 12" id="KW-0378">Hydrolase</keyword>
<keyword evidence="2 12" id="KW-0004">4Fe-4S</keyword>
<evidence type="ECO:0000313" key="15">
    <source>
        <dbReference type="Proteomes" id="UP000051236"/>
    </source>
</evidence>
<name>X0PUK6_9LACO</name>
<dbReference type="SUPFAM" id="SSF48150">
    <property type="entry name" value="DNA-glycosylase"/>
    <property type="match status" value="1"/>
</dbReference>
<keyword evidence="14" id="KW-0540">Nuclease</keyword>
<keyword evidence="10 12" id="KW-0456">Lyase</keyword>
<dbReference type="PROSITE" id="PS01155">
    <property type="entry name" value="ENDONUCLEASE_III_2"/>
    <property type="match status" value="1"/>
</dbReference>
<evidence type="ECO:0000256" key="1">
    <source>
        <dbReference type="ARBA" id="ARBA00008343"/>
    </source>
</evidence>
<dbReference type="RefSeq" id="WP_035455875.1">
    <property type="nucleotide sequence ID" value="NZ_AZGA01000002.1"/>
</dbReference>
<dbReference type="GO" id="GO:0003677">
    <property type="term" value="F:DNA binding"/>
    <property type="evidence" value="ECO:0007669"/>
    <property type="project" value="UniProtKB-UniRule"/>
</dbReference>
<dbReference type="InterPro" id="IPR004036">
    <property type="entry name" value="Endonuclease-III-like_CS2"/>
</dbReference>
<keyword evidence="6 12" id="KW-0408">Iron</keyword>
<feature type="binding site" evidence="12">
    <location>
        <position position="196"/>
    </location>
    <ligand>
        <name>[4Fe-4S] cluster</name>
        <dbReference type="ChEBI" id="CHEBI:49883"/>
    </ligand>
</feature>
<dbReference type="PANTHER" id="PTHR10359:SF18">
    <property type="entry name" value="ENDONUCLEASE III"/>
    <property type="match status" value="1"/>
</dbReference>
<dbReference type="FunFam" id="1.10.340.30:FF:000001">
    <property type="entry name" value="Endonuclease III"/>
    <property type="match status" value="1"/>
</dbReference>
<gene>
    <name evidence="12" type="primary">nth</name>
    <name evidence="14" type="ORF">FC83_GL002360</name>
</gene>
<dbReference type="CDD" id="cd00056">
    <property type="entry name" value="ENDO3c"/>
    <property type="match status" value="1"/>
</dbReference>
<dbReference type="eggNOG" id="COG0177">
    <property type="taxonomic scope" value="Bacteria"/>
</dbReference>
<feature type="binding site" evidence="12">
    <location>
        <position position="189"/>
    </location>
    <ligand>
        <name>[4Fe-4S] cluster</name>
        <dbReference type="ChEBI" id="CHEBI:49883"/>
    </ligand>
</feature>
<evidence type="ECO:0000256" key="2">
    <source>
        <dbReference type="ARBA" id="ARBA00022485"/>
    </source>
</evidence>
<dbReference type="InterPro" id="IPR004035">
    <property type="entry name" value="Endouclease-III_FeS-bd_BS"/>
</dbReference>
<dbReference type="OrthoDB" id="9800977at2"/>
<organism evidence="14 15">
    <name type="scientific">Agrilactobacillus composti DSM 18527 = JCM 14202</name>
    <dbReference type="NCBI Taxonomy" id="1423734"/>
    <lineage>
        <taxon>Bacteria</taxon>
        <taxon>Bacillati</taxon>
        <taxon>Bacillota</taxon>
        <taxon>Bacilli</taxon>
        <taxon>Lactobacillales</taxon>
        <taxon>Lactobacillaceae</taxon>
        <taxon>Agrilactobacillus</taxon>
    </lineage>
</organism>
<dbReference type="InterPro" id="IPR000445">
    <property type="entry name" value="HhH_motif"/>
</dbReference>
<keyword evidence="11 12" id="KW-0326">Glycosidase</keyword>
<keyword evidence="7 12" id="KW-0411">Iron-sulfur</keyword>
<evidence type="ECO:0000313" key="14">
    <source>
        <dbReference type="EMBL" id="KRM36488.1"/>
    </source>
</evidence>
<reference evidence="14 15" key="1">
    <citation type="journal article" date="2015" name="Genome Announc.">
        <title>Expanding the biotechnology potential of lactobacilli through comparative genomics of 213 strains and associated genera.</title>
        <authorList>
            <person name="Sun Z."/>
            <person name="Harris H.M."/>
            <person name="McCann A."/>
            <person name="Guo C."/>
            <person name="Argimon S."/>
            <person name="Zhang W."/>
            <person name="Yang X."/>
            <person name="Jeffery I.B."/>
            <person name="Cooney J.C."/>
            <person name="Kagawa T.F."/>
            <person name="Liu W."/>
            <person name="Song Y."/>
            <person name="Salvetti E."/>
            <person name="Wrobel A."/>
            <person name="Rasinkangas P."/>
            <person name="Parkhill J."/>
            <person name="Rea M.C."/>
            <person name="O'Sullivan O."/>
            <person name="Ritari J."/>
            <person name="Douillard F.P."/>
            <person name="Paul Ross R."/>
            <person name="Yang R."/>
            <person name="Briner A.E."/>
            <person name="Felis G.E."/>
            <person name="de Vos W.M."/>
            <person name="Barrangou R."/>
            <person name="Klaenhammer T.R."/>
            <person name="Caufield P.W."/>
            <person name="Cui Y."/>
            <person name="Zhang H."/>
            <person name="O'Toole P.W."/>
        </authorList>
    </citation>
    <scope>NUCLEOTIDE SEQUENCE [LARGE SCALE GENOMIC DNA]</scope>
    <source>
        <strain evidence="14 15">DSM 18527</strain>
    </source>
</reference>
<evidence type="ECO:0000256" key="5">
    <source>
        <dbReference type="ARBA" id="ARBA00022801"/>
    </source>
</evidence>
<dbReference type="EMBL" id="AZGA01000002">
    <property type="protein sequence ID" value="KRM36488.1"/>
    <property type="molecule type" value="Genomic_DNA"/>
</dbReference>
<dbReference type="PATRIC" id="fig|1423734.3.peg.2394"/>
<comment type="similarity">
    <text evidence="1 12">Belongs to the Nth/MutY family.</text>
</comment>
<dbReference type="GO" id="GO:0140078">
    <property type="term" value="F:class I DNA-(apurinic or apyrimidinic site) endonuclease activity"/>
    <property type="evidence" value="ECO:0007669"/>
    <property type="project" value="UniProtKB-EC"/>
</dbReference>
<dbReference type="EC" id="4.2.99.18" evidence="12"/>
<dbReference type="FunFam" id="1.10.1670.10:FF:000001">
    <property type="entry name" value="Endonuclease III"/>
    <property type="match status" value="1"/>
</dbReference>
<dbReference type="Gene3D" id="1.10.1670.10">
    <property type="entry name" value="Helix-hairpin-Helix base-excision DNA repair enzymes (C-terminal)"/>
    <property type="match status" value="1"/>
</dbReference>
<dbReference type="InterPro" id="IPR005759">
    <property type="entry name" value="Nth"/>
</dbReference>
<evidence type="ECO:0000256" key="7">
    <source>
        <dbReference type="ARBA" id="ARBA00023014"/>
    </source>
</evidence>
<evidence type="ECO:0000259" key="13">
    <source>
        <dbReference type="SMART" id="SM00478"/>
    </source>
</evidence>
<dbReference type="GO" id="GO:0019104">
    <property type="term" value="F:DNA N-glycosylase activity"/>
    <property type="evidence" value="ECO:0007669"/>
    <property type="project" value="UniProtKB-UniRule"/>
</dbReference>
<dbReference type="PANTHER" id="PTHR10359">
    <property type="entry name" value="A/G-SPECIFIC ADENINE GLYCOSYLASE/ENDONUCLEASE III"/>
    <property type="match status" value="1"/>
</dbReference>
<dbReference type="GO" id="GO:0006285">
    <property type="term" value="P:base-excision repair, AP site formation"/>
    <property type="evidence" value="ECO:0007669"/>
    <property type="project" value="TreeGrafter"/>
</dbReference>
<dbReference type="PIRSF" id="PIRSF001435">
    <property type="entry name" value="Nth"/>
    <property type="match status" value="1"/>
</dbReference>
<dbReference type="STRING" id="1423734.FC83_GL002360"/>
<dbReference type="GO" id="GO:0046872">
    <property type="term" value="F:metal ion binding"/>
    <property type="evidence" value="ECO:0007669"/>
    <property type="project" value="UniProtKB-KW"/>
</dbReference>
<dbReference type="Pfam" id="PF00633">
    <property type="entry name" value="HHH"/>
    <property type="match status" value="1"/>
</dbReference>
<evidence type="ECO:0000256" key="12">
    <source>
        <dbReference type="HAMAP-Rule" id="MF_00942"/>
    </source>
</evidence>
<keyword evidence="8 12" id="KW-0238">DNA-binding</keyword>
<dbReference type="PROSITE" id="PS00764">
    <property type="entry name" value="ENDONUCLEASE_III_1"/>
    <property type="match status" value="1"/>
</dbReference>
<feature type="binding site" evidence="12">
    <location>
        <position position="205"/>
    </location>
    <ligand>
        <name>[4Fe-4S] cluster</name>
        <dbReference type="ChEBI" id="CHEBI:49883"/>
    </ligand>
</feature>
<evidence type="ECO:0000256" key="10">
    <source>
        <dbReference type="ARBA" id="ARBA00023239"/>
    </source>
</evidence>
<dbReference type="InterPro" id="IPR023170">
    <property type="entry name" value="HhH_base_excis_C"/>
</dbReference>
<dbReference type="InterPro" id="IPR011257">
    <property type="entry name" value="DNA_glycosylase"/>
</dbReference>
<proteinExistence type="inferred from homology"/>
<keyword evidence="3 12" id="KW-0479">Metal-binding</keyword>
<dbReference type="InterPro" id="IPR003265">
    <property type="entry name" value="HhH-GPD_domain"/>
</dbReference>
<keyword evidence="14" id="KW-0255">Endonuclease</keyword>
<evidence type="ECO:0000256" key="4">
    <source>
        <dbReference type="ARBA" id="ARBA00022763"/>
    </source>
</evidence>
<dbReference type="SMART" id="SM00478">
    <property type="entry name" value="ENDO3c"/>
    <property type="match status" value="1"/>
</dbReference>
<evidence type="ECO:0000256" key="6">
    <source>
        <dbReference type="ARBA" id="ARBA00023004"/>
    </source>
</evidence>
<feature type="domain" description="HhH-GPD" evidence="13">
    <location>
        <begin position="39"/>
        <end position="187"/>
    </location>
</feature>
<dbReference type="HAMAP" id="MF_00942">
    <property type="entry name" value="Nth"/>
    <property type="match status" value="1"/>
</dbReference>
<evidence type="ECO:0000256" key="9">
    <source>
        <dbReference type="ARBA" id="ARBA00023204"/>
    </source>
</evidence>
<accession>X0PUK6</accession>
<dbReference type="Proteomes" id="UP000051236">
    <property type="component" value="Unassembled WGS sequence"/>
</dbReference>
<feature type="binding site" evidence="12">
    <location>
        <position position="199"/>
    </location>
    <ligand>
        <name>[4Fe-4S] cluster</name>
        <dbReference type="ChEBI" id="CHEBI:49883"/>
    </ligand>
</feature>
<dbReference type="Pfam" id="PF00730">
    <property type="entry name" value="HhH-GPD"/>
    <property type="match status" value="1"/>
</dbReference>
<evidence type="ECO:0000256" key="8">
    <source>
        <dbReference type="ARBA" id="ARBA00023125"/>
    </source>
</evidence>